<protein>
    <recommendedName>
        <fullName evidence="4">Integral membrane protein</fullName>
    </recommendedName>
</protein>
<evidence type="ECO:0000256" key="1">
    <source>
        <dbReference type="SAM" id="Phobius"/>
    </source>
</evidence>
<keyword evidence="3" id="KW-1185">Reference proteome</keyword>
<feature type="transmembrane region" description="Helical" evidence="1">
    <location>
        <begin position="12"/>
        <end position="31"/>
    </location>
</feature>
<gene>
    <name evidence="2" type="ORF">GCM10011415_35750</name>
</gene>
<evidence type="ECO:0008006" key="4">
    <source>
        <dbReference type="Google" id="ProtNLM"/>
    </source>
</evidence>
<reference evidence="2" key="2">
    <citation type="submission" date="2020-09" db="EMBL/GenBank/DDBJ databases">
        <authorList>
            <person name="Sun Q."/>
            <person name="Zhou Y."/>
        </authorList>
    </citation>
    <scope>NUCLEOTIDE SEQUENCE</scope>
    <source>
        <strain evidence="2">CGMCC 1.15762</strain>
    </source>
</reference>
<dbReference type="Proteomes" id="UP000617145">
    <property type="component" value="Unassembled WGS sequence"/>
</dbReference>
<evidence type="ECO:0000313" key="3">
    <source>
        <dbReference type="Proteomes" id="UP000617145"/>
    </source>
</evidence>
<comment type="caution">
    <text evidence="2">The sequence shown here is derived from an EMBL/GenBank/DDBJ whole genome shotgun (WGS) entry which is preliminary data.</text>
</comment>
<sequence length="149" mass="16836">MHLWPHQSLTPDGFSNFMLGFFALAVIPFFGLLGTSLLWALLPFMLAAVGGIWFAIRRNNRDRQILEILTLSPDALTLRRHNTKGPPQDWQENPYWARVTLHRDGGPVPFYVTLSGRGREVEIGAFLSEDERKALHAELSDRLAQLAQG</sequence>
<keyword evidence="1" id="KW-0472">Membrane</keyword>
<reference evidence="2" key="1">
    <citation type="journal article" date="2014" name="Int. J. Syst. Evol. Microbiol.">
        <title>Complete genome sequence of Corynebacterium casei LMG S-19264T (=DSM 44701T), isolated from a smear-ripened cheese.</title>
        <authorList>
            <consortium name="US DOE Joint Genome Institute (JGI-PGF)"/>
            <person name="Walter F."/>
            <person name="Albersmeier A."/>
            <person name="Kalinowski J."/>
            <person name="Ruckert C."/>
        </authorList>
    </citation>
    <scope>NUCLEOTIDE SEQUENCE</scope>
    <source>
        <strain evidence="2">CGMCC 1.15762</strain>
    </source>
</reference>
<accession>A0A8J2ZN02</accession>
<dbReference type="InterPro" id="IPR019253">
    <property type="entry name" value="DUF2244_TM"/>
</dbReference>
<proteinExistence type="predicted"/>
<dbReference type="EMBL" id="BMJV01000008">
    <property type="protein sequence ID" value="GGG82786.1"/>
    <property type="molecule type" value="Genomic_DNA"/>
</dbReference>
<name>A0A8J2ZN02_9RHOB</name>
<dbReference type="Pfam" id="PF10003">
    <property type="entry name" value="DUF2244"/>
    <property type="match status" value="1"/>
</dbReference>
<organism evidence="2 3">
    <name type="scientific">Salipiger pallidus</name>
    <dbReference type="NCBI Taxonomy" id="1775170"/>
    <lineage>
        <taxon>Bacteria</taxon>
        <taxon>Pseudomonadati</taxon>
        <taxon>Pseudomonadota</taxon>
        <taxon>Alphaproteobacteria</taxon>
        <taxon>Rhodobacterales</taxon>
        <taxon>Roseobacteraceae</taxon>
        <taxon>Salipiger</taxon>
    </lineage>
</organism>
<dbReference type="AlphaFoldDB" id="A0A8J2ZN02"/>
<evidence type="ECO:0000313" key="2">
    <source>
        <dbReference type="EMBL" id="GGG82786.1"/>
    </source>
</evidence>
<keyword evidence="1" id="KW-1133">Transmembrane helix</keyword>
<keyword evidence="1" id="KW-0812">Transmembrane</keyword>
<feature type="transmembrane region" description="Helical" evidence="1">
    <location>
        <begin position="37"/>
        <end position="56"/>
    </location>
</feature>